<sequence>MRIKDGFNPDHRLPRFLADEPEQQVMGKAWDRAVISSRVLNASIWAAAAAALGIAILSMGNPVTLFADVTASIADVKASLVDKSALQPGTDQSAPTIQSTADVQALSPTAKDAPPREEIAAASEPAGQSQTQSQTENSEPASEGLFRQFQAWAAEKDAQVGPVQSVQDAPAQVLQNDRPQVAEDTRASLRPMQKHRHVRHTLNARAEMRPEHNPRKKVRREQNSRVQDPPAREARAQEQGQVVQNVQAPSFLQTFGWRN</sequence>
<keyword evidence="2" id="KW-0812">Transmembrane</keyword>
<dbReference type="EMBL" id="FNTI01000001">
    <property type="protein sequence ID" value="SED21139.1"/>
    <property type="molecule type" value="Genomic_DNA"/>
</dbReference>
<dbReference type="RefSeq" id="WP_074821006.1">
    <property type="nucleotide sequence ID" value="NZ_FNTI01000001.1"/>
</dbReference>
<keyword evidence="2" id="KW-0472">Membrane</keyword>
<protein>
    <submittedName>
        <fullName evidence="3">Uncharacterized protein</fullName>
    </submittedName>
</protein>
<feature type="transmembrane region" description="Helical" evidence="2">
    <location>
        <begin position="39"/>
        <end position="60"/>
    </location>
</feature>
<dbReference type="OrthoDB" id="8213703at2"/>
<accession>A0A1M6Z3U8</accession>
<gene>
    <name evidence="3" type="ORF">SAMN05444171_3462</name>
</gene>
<reference evidence="3 4" key="1">
    <citation type="submission" date="2016-10" db="EMBL/GenBank/DDBJ databases">
        <authorList>
            <person name="de Groot N.N."/>
        </authorList>
    </citation>
    <scope>NUCLEOTIDE SEQUENCE [LARGE SCALE GENOMIC DNA]</scope>
    <source>
        <strain evidence="3 4">GAS522</strain>
    </source>
</reference>
<dbReference type="AlphaFoldDB" id="A0A1M6Z3U8"/>
<evidence type="ECO:0000256" key="1">
    <source>
        <dbReference type="SAM" id="MobiDB-lite"/>
    </source>
</evidence>
<evidence type="ECO:0000256" key="2">
    <source>
        <dbReference type="SAM" id="Phobius"/>
    </source>
</evidence>
<keyword evidence="2" id="KW-1133">Transmembrane helix</keyword>
<evidence type="ECO:0000313" key="3">
    <source>
        <dbReference type="EMBL" id="SED21139.1"/>
    </source>
</evidence>
<name>A0A1M6Z3U8_9BRAD</name>
<feature type="region of interest" description="Disordered" evidence="1">
    <location>
        <begin position="204"/>
        <end position="241"/>
    </location>
</feature>
<organism evidence="3 4">
    <name type="scientific">Bradyrhizobium lablabi</name>
    <dbReference type="NCBI Taxonomy" id="722472"/>
    <lineage>
        <taxon>Bacteria</taxon>
        <taxon>Pseudomonadati</taxon>
        <taxon>Pseudomonadota</taxon>
        <taxon>Alphaproteobacteria</taxon>
        <taxon>Hyphomicrobiales</taxon>
        <taxon>Nitrobacteraceae</taxon>
        <taxon>Bradyrhizobium</taxon>
    </lineage>
</organism>
<proteinExistence type="predicted"/>
<evidence type="ECO:0000313" key="4">
    <source>
        <dbReference type="Proteomes" id="UP000183208"/>
    </source>
</evidence>
<dbReference type="Proteomes" id="UP000183208">
    <property type="component" value="Unassembled WGS sequence"/>
</dbReference>
<feature type="region of interest" description="Disordered" evidence="1">
    <location>
        <begin position="105"/>
        <end position="142"/>
    </location>
</feature>